<name>A0A0U0QX78_MYCTX</name>
<dbReference type="GO" id="GO:0016740">
    <property type="term" value="F:transferase activity"/>
    <property type="evidence" value="ECO:0007669"/>
    <property type="project" value="UniProtKB-KW"/>
</dbReference>
<evidence type="ECO:0000313" key="1">
    <source>
        <dbReference type="EMBL" id="COV53434.1"/>
    </source>
</evidence>
<proteinExistence type="predicted"/>
<dbReference type="EMBL" id="CSAE01000138">
    <property type="protein sequence ID" value="COV53434.1"/>
    <property type="molecule type" value="Genomic_DNA"/>
</dbReference>
<accession>A0A0U0QX78</accession>
<dbReference type="Proteomes" id="UP000038802">
    <property type="component" value="Unassembled WGS sequence"/>
</dbReference>
<dbReference type="AlphaFoldDB" id="A0A0U0QX78"/>
<evidence type="ECO:0000313" key="2">
    <source>
        <dbReference type="Proteomes" id="UP000038802"/>
    </source>
</evidence>
<keyword evidence="1" id="KW-0808">Transferase</keyword>
<protein>
    <submittedName>
        <fullName evidence="1">Pyridoxal-phosphate-dependent transferase</fullName>
    </submittedName>
</protein>
<organism evidence="1 2">
    <name type="scientific">Mycobacterium tuberculosis</name>
    <dbReference type="NCBI Taxonomy" id="1773"/>
    <lineage>
        <taxon>Bacteria</taxon>
        <taxon>Bacillati</taxon>
        <taxon>Actinomycetota</taxon>
        <taxon>Actinomycetes</taxon>
        <taxon>Mycobacteriales</taxon>
        <taxon>Mycobacteriaceae</taxon>
        <taxon>Mycobacterium</taxon>
        <taxon>Mycobacterium tuberculosis complex</taxon>
    </lineage>
</organism>
<reference evidence="2" key="1">
    <citation type="submission" date="2015-03" db="EMBL/GenBank/DDBJ databases">
        <authorList>
            <consortium name="Pathogen Informatics"/>
        </authorList>
    </citation>
    <scope>NUCLEOTIDE SEQUENCE [LARGE SCALE GENOMIC DNA]</scope>
    <source>
        <strain evidence="2">K00500041</strain>
    </source>
</reference>
<gene>
    <name evidence="1" type="ORF">ERS007703_01579</name>
</gene>
<sequence>MPDAEVVFTTGSLHALDLLLGSWPGLVAQVDRRAPRSWGAGGSS</sequence>